<evidence type="ECO:0000313" key="5">
    <source>
        <dbReference type="Proteomes" id="UP001642409"/>
    </source>
</evidence>
<reference evidence="4 5" key="2">
    <citation type="submission" date="2024-07" db="EMBL/GenBank/DDBJ databases">
        <authorList>
            <person name="Akdeniz Z."/>
        </authorList>
    </citation>
    <scope>NUCLEOTIDE SEQUENCE [LARGE SCALE GENOMIC DNA]</scope>
</reference>
<evidence type="ECO:0000313" key="3">
    <source>
        <dbReference type="EMBL" id="CAI9925656.1"/>
    </source>
</evidence>
<name>A0AA86NVW2_9EUKA</name>
<dbReference type="EMBL" id="CAXDID020000427">
    <property type="protein sequence ID" value="CAL6090375.1"/>
    <property type="molecule type" value="Genomic_DNA"/>
</dbReference>
<dbReference type="Proteomes" id="UP001642409">
    <property type="component" value="Unassembled WGS sequence"/>
</dbReference>
<evidence type="ECO:0000313" key="4">
    <source>
        <dbReference type="EMBL" id="CAL6090375.1"/>
    </source>
</evidence>
<comment type="caution">
    <text evidence="3">The sequence shown here is derived from an EMBL/GenBank/DDBJ whole genome shotgun (WGS) entry which is preliminary data.</text>
</comment>
<feature type="signal peptide" evidence="2">
    <location>
        <begin position="1"/>
        <end position="23"/>
    </location>
</feature>
<keyword evidence="1" id="KW-0812">Transmembrane</keyword>
<evidence type="ECO:0000256" key="2">
    <source>
        <dbReference type="SAM" id="SignalP"/>
    </source>
</evidence>
<feature type="chain" id="PRO_5041684255" evidence="2">
    <location>
        <begin position="24"/>
        <end position="206"/>
    </location>
</feature>
<keyword evidence="1" id="KW-1133">Transmembrane helix</keyword>
<proteinExistence type="predicted"/>
<feature type="transmembrane region" description="Helical" evidence="1">
    <location>
        <begin position="127"/>
        <end position="148"/>
    </location>
</feature>
<dbReference type="EMBL" id="CATOUU010000346">
    <property type="protein sequence ID" value="CAI9925656.1"/>
    <property type="molecule type" value="Genomic_DNA"/>
</dbReference>
<protein>
    <submittedName>
        <fullName evidence="4">Hypothetical_protein</fullName>
    </submittedName>
</protein>
<gene>
    <name evidence="3" type="ORF">HINF_LOCUS13301</name>
    <name evidence="4" type="ORF">HINF_LOCUS65280</name>
</gene>
<evidence type="ECO:0000256" key="1">
    <source>
        <dbReference type="SAM" id="Phobius"/>
    </source>
</evidence>
<keyword evidence="2" id="KW-0732">Signal</keyword>
<sequence>MSRALARELWFACCRVFLQFIRLLCLYNHNLNNFEPVFQNQQLEQYLGKKTGCFIDTISSQISSKASNKVKITRQLSEEETKELFNLSKLILDIMITLKISTKNSVKYLNFGIRYNWTFHFMRENTVQLQVILVFDLFLFVSFQFIFLQSIKTVRSVLGQTFSQLGFFHNLDKTILYTIKQQTGSSERELNLEMERHVSNKTYRRH</sequence>
<keyword evidence="1" id="KW-0472">Membrane</keyword>
<organism evidence="3">
    <name type="scientific">Hexamita inflata</name>
    <dbReference type="NCBI Taxonomy" id="28002"/>
    <lineage>
        <taxon>Eukaryota</taxon>
        <taxon>Metamonada</taxon>
        <taxon>Diplomonadida</taxon>
        <taxon>Hexamitidae</taxon>
        <taxon>Hexamitinae</taxon>
        <taxon>Hexamita</taxon>
    </lineage>
</organism>
<dbReference type="AlphaFoldDB" id="A0AA86NVW2"/>
<keyword evidence="5" id="KW-1185">Reference proteome</keyword>
<reference evidence="3" key="1">
    <citation type="submission" date="2023-06" db="EMBL/GenBank/DDBJ databases">
        <authorList>
            <person name="Kurt Z."/>
        </authorList>
    </citation>
    <scope>NUCLEOTIDE SEQUENCE</scope>
</reference>
<accession>A0AA86NVW2</accession>